<proteinExistence type="predicted"/>
<reference evidence="5" key="1">
    <citation type="submission" date="2023-03" db="EMBL/GenBank/DDBJ databases">
        <authorList>
            <person name="Steffen K."/>
            <person name="Cardenas P."/>
        </authorList>
    </citation>
    <scope>NUCLEOTIDE SEQUENCE</scope>
</reference>
<dbReference type="Proteomes" id="UP001174909">
    <property type="component" value="Unassembled WGS sequence"/>
</dbReference>
<keyword evidence="3" id="KW-0175">Coiled coil</keyword>
<evidence type="ECO:0000313" key="5">
    <source>
        <dbReference type="EMBL" id="CAI8026045.1"/>
    </source>
</evidence>
<comment type="caution">
    <text evidence="5">The sequence shown here is derived from an EMBL/GenBank/DDBJ whole genome shotgun (WGS) entry which is preliminary data.</text>
</comment>
<evidence type="ECO:0000259" key="4">
    <source>
        <dbReference type="Pfam" id="PF17871"/>
    </source>
</evidence>
<dbReference type="EMBL" id="CASHTH010002197">
    <property type="protein sequence ID" value="CAI8026045.1"/>
    <property type="molecule type" value="Genomic_DNA"/>
</dbReference>
<keyword evidence="6" id="KW-1185">Reference proteome</keyword>
<evidence type="ECO:0000256" key="2">
    <source>
        <dbReference type="ARBA" id="ARBA00022840"/>
    </source>
</evidence>
<accession>A0AA35S9N6</accession>
<dbReference type="GO" id="GO:0005737">
    <property type="term" value="C:cytoplasm"/>
    <property type="evidence" value="ECO:0007669"/>
    <property type="project" value="TreeGrafter"/>
</dbReference>
<dbReference type="Pfam" id="PF17871">
    <property type="entry name" value="AAA_lid_9"/>
    <property type="match status" value="1"/>
</dbReference>
<dbReference type="AlphaFoldDB" id="A0AA35S9N6"/>
<sequence length="82" mass="9616">MEAAVRLSSRYVTDRFLPDKAIDFIDEAASKVRIDAGTLPQQVQEMENKRRQLEDLELRANQMGDYERAAEHRTERLRIESH</sequence>
<organism evidence="5 6">
    <name type="scientific">Geodia barretti</name>
    <name type="common">Barrett's horny sponge</name>
    <dbReference type="NCBI Taxonomy" id="519541"/>
    <lineage>
        <taxon>Eukaryota</taxon>
        <taxon>Metazoa</taxon>
        <taxon>Porifera</taxon>
        <taxon>Demospongiae</taxon>
        <taxon>Heteroscleromorpha</taxon>
        <taxon>Tetractinellida</taxon>
        <taxon>Astrophorina</taxon>
        <taxon>Geodiidae</taxon>
        <taxon>Geodia</taxon>
    </lineage>
</organism>
<dbReference type="Gene3D" id="1.10.8.60">
    <property type="match status" value="1"/>
</dbReference>
<feature type="coiled-coil region" evidence="3">
    <location>
        <begin position="39"/>
        <end position="66"/>
    </location>
</feature>
<dbReference type="InterPro" id="IPR050130">
    <property type="entry name" value="ClpA_ClpB"/>
</dbReference>
<dbReference type="PANTHER" id="PTHR11638">
    <property type="entry name" value="ATP-DEPENDENT CLP PROTEASE"/>
    <property type="match status" value="1"/>
</dbReference>
<dbReference type="GO" id="GO:0016887">
    <property type="term" value="F:ATP hydrolysis activity"/>
    <property type="evidence" value="ECO:0007669"/>
    <property type="project" value="TreeGrafter"/>
</dbReference>
<dbReference type="GO" id="GO:0008233">
    <property type="term" value="F:peptidase activity"/>
    <property type="evidence" value="ECO:0007669"/>
    <property type="project" value="UniProtKB-KW"/>
</dbReference>
<evidence type="ECO:0000256" key="3">
    <source>
        <dbReference type="SAM" id="Coils"/>
    </source>
</evidence>
<protein>
    <submittedName>
        <fullName evidence="5">ATP-dependent Clp protease ATP-binding subunit ClpC</fullName>
    </submittedName>
</protein>
<evidence type="ECO:0000256" key="1">
    <source>
        <dbReference type="ARBA" id="ARBA00022741"/>
    </source>
</evidence>
<dbReference type="Gene3D" id="4.10.860.10">
    <property type="entry name" value="UVR domain"/>
    <property type="match status" value="1"/>
</dbReference>
<name>A0AA35S9N6_GEOBA</name>
<dbReference type="PANTHER" id="PTHR11638:SF18">
    <property type="entry name" value="HEAT SHOCK PROTEIN 104"/>
    <property type="match status" value="1"/>
</dbReference>
<dbReference type="GO" id="GO:0034605">
    <property type="term" value="P:cellular response to heat"/>
    <property type="evidence" value="ECO:0007669"/>
    <property type="project" value="TreeGrafter"/>
</dbReference>
<keyword evidence="1" id="KW-0547">Nucleotide-binding</keyword>
<dbReference type="InterPro" id="IPR041546">
    <property type="entry name" value="ClpA/ClpB_AAA_lid"/>
</dbReference>
<evidence type="ECO:0000313" key="6">
    <source>
        <dbReference type="Proteomes" id="UP001174909"/>
    </source>
</evidence>
<dbReference type="GO" id="GO:0006508">
    <property type="term" value="P:proteolysis"/>
    <property type="evidence" value="ECO:0007669"/>
    <property type="project" value="UniProtKB-KW"/>
</dbReference>
<keyword evidence="2 5" id="KW-0067">ATP-binding</keyword>
<keyword evidence="5" id="KW-0645">Protease</keyword>
<feature type="domain" description="ClpA/ClpB AAA lid" evidence="4">
    <location>
        <begin position="2"/>
        <end position="73"/>
    </location>
</feature>
<dbReference type="GO" id="GO:0005524">
    <property type="term" value="F:ATP binding"/>
    <property type="evidence" value="ECO:0007669"/>
    <property type="project" value="UniProtKB-KW"/>
</dbReference>
<gene>
    <name evidence="5" type="ORF">GBAR_LOCUS15015</name>
</gene>
<keyword evidence="5" id="KW-0378">Hydrolase</keyword>